<protein>
    <recommendedName>
        <fullName evidence="5">Urease accessory protein</fullName>
    </recommendedName>
</protein>
<feature type="transmembrane region" description="Helical" evidence="1">
    <location>
        <begin position="63"/>
        <end position="84"/>
    </location>
</feature>
<keyword evidence="1" id="KW-0812">Transmembrane</keyword>
<accession>A0ABX2TJZ0</accession>
<keyword evidence="4" id="KW-1185">Reference proteome</keyword>
<feature type="transmembrane region" description="Helical" evidence="1">
    <location>
        <begin position="115"/>
        <end position="131"/>
    </location>
</feature>
<feature type="chain" id="PRO_5046679199" description="Urease accessory protein" evidence="2">
    <location>
        <begin position="18"/>
        <end position="188"/>
    </location>
</feature>
<comment type="caution">
    <text evidence="3">The sequence shown here is derived from an EMBL/GenBank/DDBJ whole genome shotgun (WGS) entry which is preliminary data.</text>
</comment>
<dbReference type="RefSeq" id="WP_180285241.1">
    <property type="nucleotide sequence ID" value="NZ_JABFDB010000027.1"/>
</dbReference>
<dbReference type="InterPro" id="IPR007038">
    <property type="entry name" value="HupE_UreJ"/>
</dbReference>
<evidence type="ECO:0008006" key="5">
    <source>
        <dbReference type="Google" id="ProtNLM"/>
    </source>
</evidence>
<keyword evidence="1" id="KW-0472">Membrane</keyword>
<proteinExistence type="predicted"/>
<dbReference type="PIRSF" id="PIRSF016919">
    <property type="entry name" value="HupE_UreJ"/>
    <property type="match status" value="1"/>
</dbReference>
<sequence>MRLPLSALFAAAGPLFAAAPALALTALTGTAFGAGLTEPTYVLQHLLGLIAIGLWAGQNGGVAVWQVPAAALTALAAAGLAARYGVRLPYAGPGLAGSLLVMGGLVALGLRVPAVAAVLVAALAAVFHGYAQEGAWAFLGGFLAGSGLMVCAGLGLAGALAQGVSPRAVQMCGGGVALAGLLDLLGTF</sequence>
<feature type="signal peptide" evidence="2">
    <location>
        <begin position="1"/>
        <end position="17"/>
    </location>
</feature>
<name>A0ABX2TJZ0_9PROT</name>
<evidence type="ECO:0000313" key="4">
    <source>
        <dbReference type="Proteomes" id="UP000584642"/>
    </source>
</evidence>
<organism evidence="3 4">
    <name type="scientific">Azospirillum oleiclasticum</name>
    <dbReference type="NCBI Taxonomy" id="2735135"/>
    <lineage>
        <taxon>Bacteria</taxon>
        <taxon>Pseudomonadati</taxon>
        <taxon>Pseudomonadota</taxon>
        <taxon>Alphaproteobacteria</taxon>
        <taxon>Rhodospirillales</taxon>
        <taxon>Azospirillaceae</taxon>
        <taxon>Azospirillum</taxon>
    </lineage>
</organism>
<gene>
    <name evidence="3" type="ORF">HND93_27530</name>
</gene>
<feature type="transmembrane region" description="Helical" evidence="1">
    <location>
        <begin position="90"/>
        <end position="108"/>
    </location>
</feature>
<keyword evidence="2" id="KW-0732">Signal</keyword>
<reference evidence="3 4" key="1">
    <citation type="submission" date="2020-05" db="EMBL/GenBank/DDBJ databases">
        <title>Azospirillum oleiclasticum sp. nov, a nitrogen-fixing and heavy crude oil-emulsifying bacterium isolated from the crude oil of Yumen Oilfield.</title>
        <authorList>
            <person name="Wu D."/>
            <person name="Cai M."/>
            <person name="Zhang X."/>
        </authorList>
    </citation>
    <scope>NUCLEOTIDE SEQUENCE [LARGE SCALE GENOMIC DNA]</scope>
    <source>
        <strain evidence="3 4">ROY-1-1-2</strain>
    </source>
</reference>
<evidence type="ECO:0000313" key="3">
    <source>
        <dbReference type="EMBL" id="NYZ23468.1"/>
    </source>
</evidence>
<feature type="transmembrane region" description="Helical" evidence="1">
    <location>
        <begin position="137"/>
        <end position="161"/>
    </location>
</feature>
<keyword evidence="1" id="KW-1133">Transmembrane helix</keyword>
<evidence type="ECO:0000256" key="2">
    <source>
        <dbReference type="SAM" id="SignalP"/>
    </source>
</evidence>
<evidence type="ECO:0000256" key="1">
    <source>
        <dbReference type="SAM" id="Phobius"/>
    </source>
</evidence>
<dbReference type="Proteomes" id="UP000584642">
    <property type="component" value="Unassembled WGS sequence"/>
</dbReference>
<dbReference type="Pfam" id="PF04955">
    <property type="entry name" value="HupE_UreJ"/>
    <property type="match status" value="1"/>
</dbReference>
<dbReference type="EMBL" id="JABFDB010000027">
    <property type="protein sequence ID" value="NYZ23468.1"/>
    <property type="molecule type" value="Genomic_DNA"/>
</dbReference>